<dbReference type="EMBL" id="CP032829">
    <property type="protein sequence ID" value="AYJ86513.1"/>
    <property type="molecule type" value="Genomic_DNA"/>
</dbReference>
<gene>
    <name evidence="2" type="ORF">D3Y57_11695</name>
</gene>
<feature type="compositionally biased region" description="Polar residues" evidence="1">
    <location>
        <begin position="88"/>
        <end position="97"/>
    </location>
</feature>
<evidence type="ECO:0000256" key="1">
    <source>
        <dbReference type="SAM" id="MobiDB-lite"/>
    </source>
</evidence>
<proteinExistence type="predicted"/>
<keyword evidence="3" id="KW-1185">Reference proteome</keyword>
<dbReference type="Proteomes" id="UP000276254">
    <property type="component" value="Chromosome"/>
</dbReference>
<organism evidence="2 3">
    <name type="scientific">Sphingomonas paeninsulae</name>
    <dbReference type="NCBI Taxonomy" id="2319844"/>
    <lineage>
        <taxon>Bacteria</taxon>
        <taxon>Pseudomonadati</taxon>
        <taxon>Pseudomonadota</taxon>
        <taxon>Alphaproteobacteria</taxon>
        <taxon>Sphingomonadales</taxon>
        <taxon>Sphingomonadaceae</taxon>
        <taxon>Sphingomonas</taxon>
    </lineage>
</organism>
<feature type="region of interest" description="Disordered" evidence="1">
    <location>
        <begin position="1"/>
        <end position="118"/>
    </location>
</feature>
<feature type="compositionally biased region" description="Basic and acidic residues" evidence="1">
    <location>
        <begin position="12"/>
        <end position="23"/>
    </location>
</feature>
<protein>
    <submittedName>
        <fullName evidence="2">Uncharacterized protein</fullName>
    </submittedName>
</protein>
<accession>A0A494THT3</accession>
<feature type="compositionally biased region" description="Gly residues" evidence="1">
    <location>
        <begin position="109"/>
        <end position="118"/>
    </location>
</feature>
<evidence type="ECO:0000313" key="2">
    <source>
        <dbReference type="EMBL" id="AYJ86513.1"/>
    </source>
</evidence>
<feature type="compositionally biased region" description="Basic and acidic residues" evidence="1">
    <location>
        <begin position="38"/>
        <end position="47"/>
    </location>
</feature>
<name>A0A494THT3_SPHPE</name>
<dbReference type="RefSeq" id="WP_121153138.1">
    <property type="nucleotide sequence ID" value="NZ_CP032829.1"/>
</dbReference>
<evidence type="ECO:0000313" key="3">
    <source>
        <dbReference type="Proteomes" id="UP000276254"/>
    </source>
</evidence>
<sequence length="118" mass="11779">MSKNINQPSAIDDMRDGADRTEKLTQAQQGGYGNKGGLDQRVEDAKVTGETQNGGGTAWSTAGATGSASDDLIDADPTAPEKGDPTAPKNSGFSSTMGDGPNSQSGASAGSGGMGQRT</sequence>
<feature type="compositionally biased region" description="Low complexity" evidence="1">
    <location>
        <begin position="58"/>
        <end position="69"/>
    </location>
</feature>
<dbReference type="AlphaFoldDB" id="A0A494THT3"/>
<reference evidence="2 3" key="1">
    <citation type="submission" date="2018-09" db="EMBL/GenBank/DDBJ databases">
        <title>Sphingomonas peninsula sp. nov., isolated from fildes peninsula, Antarctic soil.</title>
        <authorList>
            <person name="Yingchao G."/>
        </authorList>
    </citation>
    <scope>NUCLEOTIDE SEQUENCE [LARGE SCALE GENOMIC DNA]</scope>
    <source>
        <strain evidence="2 3">YZ-8</strain>
    </source>
</reference>
<dbReference type="KEGG" id="spha:D3Y57_11695"/>